<gene>
    <name evidence="8" type="ORF">K6Y31_01640</name>
</gene>
<dbReference type="InterPro" id="IPR050638">
    <property type="entry name" value="AA-Vitamin_Transporters"/>
</dbReference>
<name>A0ABS8W4R9_9GAMM</name>
<feature type="transmembrane region" description="Helical" evidence="6">
    <location>
        <begin position="264"/>
        <end position="280"/>
    </location>
</feature>
<evidence type="ECO:0000313" key="8">
    <source>
        <dbReference type="EMBL" id="MCE2593518.1"/>
    </source>
</evidence>
<feature type="transmembrane region" description="Helical" evidence="6">
    <location>
        <begin position="148"/>
        <end position="167"/>
    </location>
</feature>
<feature type="domain" description="EamA" evidence="7">
    <location>
        <begin position="4"/>
        <end position="134"/>
    </location>
</feature>
<feature type="transmembrane region" description="Helical" evidence="6">
    <location>
        <begin position="118"/>
        <end position="136"/>
    </location>
</feature>
<evidence type="ECO:0000256" key="2">
    <source>
        <dbReference type="ARBA" id="ARBA00022475"/>
    </source>
</evidence>
<feature type="transmembrane region" description="Helical" evidence="6">
    <location>
        <begin position="179"/>
        <end position="200"/>
    </location>
</feature>
<evidence type="ECO:0000256" key="1">
    <source>
        <dbReference type="ARBA" id="ARBA00004651"/>
    </source>
</evidence>
<keyword evidence="3 6" id="KW-0812">Transmembrane</keyword>
<keyword evidence="9" id="KW-1185">Reference proteome</keyword>
<dbReference type="EMBL" id="JAIMJA010000001">
    <property type="protein sequence ID" value="MCE2593518.1"/>
    <property type="molecule type" value="Genomic_DNA"/>
</dbReference>
<evidence type="ECO:0000256" key="6">
    <source>
        <dbReference type="SAM" id="Phobius"/>
    </source>
</evidence>
<dbReference type="InterPro" id="IPR037185">
    <property type="entry name" value="EmrE-like"/>
</dbReference>
<feature type="transmembrane region" description="Helical" evidence="6">
    <location>
        <begin position="239"/>
        <end position="258"/>
    </location>
</feature>
<dbReference type="Proteomes" id="UP001201273">
    <property type="component" value="Unassembled WGS sequence"/>
</dbReference>
<dbReference type="SUPFAM" id="SSF103481">
    <property type="entry name" value="Multidrug resistance efflux transporter EmrE"/>
    <property type="match status" value="2"/>
</dbReference>
<evidence type="ECO:0000256" key="5">
    <source>
        <dbReference type="ARBA" id="ARBA00023136"/>
    </source>
</evidence>
<evidence type="ECO:0000256" key="4">
    <source>
        <dbReference type="ARBA" id="ARBA00022989"/>
    </source>
</evidence>
<dbReference type="InterPro" id="IPR000620">
    <property type="entry name" value="EamA_dom"/>
</dbReference>
<evidence type="ECO:0000259" key="7">
    <source>
        <dbReference type="Pfam" id="PF00892"/>
    </source>
</evidence>
<comment type="subcellular location">
    <subcellularLocation>
        <location evidence="1">Cell membrane</location>
        <topology evidence="1">Multi-pass membrane protein</topology>
    </subcellularLocation>
</comment>
<sequence>MPANLSLTIAMIIWGSSYIALKHAIQFYPPEWVMFLRMSITLICCACLWRWVRQFNYQSGDWKLLLLMSAAEPCLFFWFEGQALLYTSAAQAGVLVSCLPIFVAVLAWFFLKERCTSAIAVGFLFCIGGSILLSVVSNTSEHAPNPLLGNALEMGAMFFAAVYTLCVKKLSTRYSPLSLIALQGISGSLFFAPQAFAIPFPAEQDLMSLFSIVYLGAFVTIGAYGLYNYAIAKVSVLKVAAFSNLIPVFALLLAVLLLGETISLLQGLAIACIFIGVYISQQHKKTAPAAEKPIGQS</sequence>
<comment type="caution">
    <text evidence="8">The sequence shown here is derived from an EMBL/GenBank/DDBJ whole genome shotgun (WGS) entry which is preliminary data.</text>
</comment>
<dbReference type="RefSeq" id="WP_233051121.1">
    <property type="nucleotide sequence ID" value="NZ_JAIMJA010000001.1"/>
</dbReference>
<reference evidence="8 9" key="1">
    <citation type="journal article" date="2022" name="Environ. Microbiol. Rep.">
        <title>Eco-phylogenetic analyses reveal divergent evolution of vitamin B12 metabolism in the marine bacterial family 'Psychromonadaceae'.</title>
        <authorList>
            <person name="Jin X."/>
            <person name="Yang Y."/>
            <person name="Cao H."/>
            <person name="Gao B."/>
            <person name="Zhao Z."/>
        </authorList>
    </citation>
    <scope>NUCLEOTIDE SEQUENCE [LARGE SCALE GENOMIC DNA]</scope>
    <source>
        <strain evidence="8 9">MKS20</strain>
    </source>
</reference>
<feature type="transmembrane region" description="Helical" evidence="6">
    <location>
        <begin position="34"/>
        <end position="52"/>
    </location>
</feature>
<dbReference type="PANTHER" id="PTHR32322">
    <property type="entry name" value="INNER MEMBRANE TRANSPORTER"/>
    <property type="match status" value="1"/>
</dbReference>
<proteinExistence type="predicted"/>
<keyword evidence="2" id="KW-1003">Cell membrane</keyword>
<evidence type="ECO:0000313" key="9">
    <source>
        <dbReference type="Proteomes" id="UP001201273"/>
    </source>
</evidence>
<feature type="transmembrane region" description="Helical" evidence="6">
    <location>
        <begin position="206"/>
        <end position="227"/>
    </location>
</feature>
<dbReference type="PANTHER" id="PTHR32322:SF18">
    <property type="entry name" value="S-ADENOSYLMETHIONINE_S-ADENOSYLHOMOCYSTEINE TRANSPORTER"/>
    <property type="match status" value="1"/>
</dbReference>
<organism evidence="8 9">
    <name type="scientific">Motilimonas cestriensis</name>
    <dbReference type="NCBI Taxonomy" id="2742685"/>
    <lineage>
        <taxon>Bacteria</taxon>
        <taxon>Pseudomonadati</taxon>
        <taxon>Pseudomonadota</taxon>
        <taxon>Gammaproteobacteria</taxon>
        <taxon>Alteromonadales</taxon>
        <taxon>Alteromonadales genera incertae sedis</taxon>
        <taxon>Motilimonas</taxon>
    </lineage>
</organism>
<protein>
    <submittedName>
        <fullName evidence="8">DMT family transporter</fullName>
    </submittedName>
</protein>
<keyword evidence="4 6" id="KW-1133">Transmembrane helix</keyword>
<feature type="transmembrane region" description="Helical" evidence="6">
    <location>
        <begin position="92"/>
        <end position="111"/>
    </location>
</feature>
<dbReference type="Pfam" id="PF00892">
    <property type="entry name" value="EamA"/>
    <property type="match status" value="2"/>
</dbReference>
<keyword evidence="5 6" id="KW-0472">Membrane</keyword>
<feature type="transmembrane region" description="Helical" evidence="6">
    <location>
        <begin position="64"/>
        <end position="86"/>
    </location>
</feature>
<feature type="domain" description="EamA" evidence="7">
    <location>
        <begin position="149"/>
        <end position="279"/>
    </location>
</feature>
<evidence type="ECO:0000256" key="3">
    <source>
        <dbReference type="ARBA" id="ARBA00022692"/>
    </source>
</evidence>
<accession>A0ABS8W4R9</accession>